<name>X1LHU1_9ZZZZ</name>
<organism evidence="2">
    <name type="scientific">marine sediment metagenome</name>
    <dbReference type="NCBI Taxonomy" id="412755"/>
    <lineage>
        <taxon>unclassified sequences</taxon>
        <taxon>metagenomes</taxon>
        <taxon>ecological metagenomes</taxon>
    </lineage>
</organism>
<dbReference type="EMBL" id="BARV01000769">
    <property type="protein sequence ID" value="GAI01935.1"/>
    <property type="molecule type" value="Genomic_DNA"/>
</dbReference>
<protein>
    <submittedName>
        <fullName evidence="2">Uncharacterized protein</fullName>
    </submittedName>
</protein>
<sequence length="106" mass="11841">MSKRKYPSELNSRTIRVNIGDWQWLNSLSQRLGITVAQAFHKVITGLDHKEPEPEPEPKPEPAQIPMIPVSFEPKFIEINGAAAFKPKSISGNGIAHIKVKSIEEV</sequence>
<gene>
    <name evidence="2" type="ORF">S06H3_02581</name>
</gene>
<reference evidence="2" key="1">
    <citation type="journal article" date="2014" name="Front. Microbiol.">
        <title>High frequency of phylogenetically diverse reductive dehalogenase-homologous genes in deep subseafloor sedimentary metagenomes.</title>
        <authorList>
            <person name="Kawai M."/>
            <person name="Futagami T."/>
            <person name="Toyoda A."/>
            <person name="Takaki Y."/>
            <person name="Nishi S."/>
            <person name="Hori S."/>
            <person name="Arai W."/>
            <person name="Tsubouchi T."/>
            <person name="Morono Y."/>
            <person name="Uchiyama I."/>
            <person name="Ito T."/>
            <person name="Fujiyama A."/>
            <person name="Inagaki F."/>
            <person name="Takami H."/>
        </authorList>
    </citation>
    <scope>NUCLEOTIDE SEQUENCE</scope>
    <source>
        <strain evidence="2">Expedition CK06-06</strain>
    </source>
</reference>
<proteinExistence type="predicted"/>
<evidence type="ECO:0000256" key="1">
    <source>
        <dbReference type="SAM" id="MobiDB-lite"/>
    </source>
</evidence>
<comment type="caution">
    <text evidence="2">The sequence shown here is derived from an EMBL/GenBank/DDBJ whole genome shotgun (WGS) entry which is preliminary data.</text>
</comment>
<accession>X1LHU1</accession>
<evidence type="ECO:0000313" key="2">
    <source>
        <dbReference type="EMBL" id="GAI01935.1"/>
    </source>
</evidence>
<feature type="compositionally biased region" description="Basic and acidic residues" evidence="1">
    <location>
        <begin position="47"/>
        <end position="60"/>
    </location>
</feature>
<feature type="region of interest" description="Disordered" evidence="1">
    <location>
        <begin position="46"/>
        <end position="65"/>
    </location>
</feature>
<dbReference type="AlphaFoldDB" id="X1LHU1"/>